<dbReference type="EMBL" id="PFWU01000053">
    <property type="protein sequence ID" value="PJA45028.1"/>
    <property type="molecule type" value="Genomic_DNA"/>
</dbReference>
<dbReference type="SMART" id="SM00833">
    <property type="entry name" value="CobW_C"/>
    <property type="match status" value="1"/>
</dbReference>
<dbReference type="InterPro" id="IPR051316">
    <property type="entry name" value="Zinc-reg_GTPase_activator"/>
</dbReference>
<dbReference type="InterPro" id="IPR011629">
    <property type="entry name" value="CobW-like_C"/>
</dbReference>
<keyword evidence="3" id="KW-0143">Chaperone</keyword>
<dbReference type="AlphaFoldDB" id="A0A2M7XAV7"/>
<dbReference type="SUPFAM" id="SSF52540">
    <property type="entry name" value="P-loop containing nucleoside triphosphate hydrolases"/>
    <property type="match status" value="1"/>
</dbReference>
<evidence type="ECO:0000256" key="2">
    <source>
        <dbReference type="ARBA" id="ARBA00022801"/>
    </source>
</evidence>
<comment type="similarity">
    <text evidence="4">Belongs to the SIMIBI class G3E GTPase family. ZNG1 subfamily.</text>
</comment>
<proteinExistence type="inferred from homology"/>
<dbReference type="SUPFAM" id="SSF90002">
    <property type="entry name" value="Hypothetical protein YjiA, C-terminal domain"/>
    <property type="match status" value="1"/>
</dbReference>
<dbReference type="Pfam" id="PF07683">
    <property type="entry name" value="CobW_C"/>
    <property type="match status" value="1"/>
</dbReference>
<dbReference type="GO" id="GO:0005737">
    <property type="term" value="C:cytoplasm"/>
    <property type="evidence" value="ECO:0007669"/>
    <property type="project" value="TreeGrafter"/>
</dbReference>
<evidence type="ECO:0000256" key="1">
    <source>
        <dbReference type="ARBA" id="ARBA00022741"/>
    </source>
</evidence>
<dbReference type="Gene3D" id="3.30.1220.10">
    <property type="entry name" value="CobW-like, C-terminal domain"/>
    <property type="match status" value="1"/>
</dbReference>
<dbReference type="Pfam" id="PF02492">
    <property type="entry name" value="cobW"/>
    <property type="match status" value="1"/>
</dbReference>
<name>A0A2M7XAV7_9BACT</name>
<gene>
    <name evidence="7" type="ORF">CO174_05280</name>
</gene>
<protein>
    <submittedName>
        <fullName evidence="7">Cobalamin biosynthesis protein CobW</fullName>
    </submittedName>
</protein>
<evidence type="ECO:0000313" key="7">
    <source>
        <dbReference type="EMBL" id="PJA45028.1"/>
    </source>
</evidence>
<reference evidence="8" key="1">
    <citation type="submission" date="2017-09" db="EMBL/GenBank/DDBJ databases">
        <title>Depth-based differentiation of microbial function through sediment-hosted aquifers and enrichment of novel symbionts in the deep terrestrial subsurface.</title>
        <authorList>
            <person name="Probst A.J."/>
            <person name="Ladd B."/>
            <person name="Jarett J.K."/>
            <person name="Geller-Mcgrath D.E."/>
            <person name="Sieber C.M.K."/>
            <person name="Emerson J.B."/>
            <person name="Anantharaman K."/>
            <person name="Thomas B.C."/>
            <person name="Malmstrom R."/>
            <person name="Stieglmeier M."/>
            <person name="Klingl A."/>
            <person name="Woyke T."/>
            <person name="Ryan C.M."/>
            <person name="Banfield J.F."/>
        </authorList>
    </citation>
    <scope>NUCLEOTIDE SEQUENCE [LARGE SCALE GENOMIC DNA]</scope>
</reference>
<dbReference type="InterPro" id="IPR003495">
    <property type="entry name" value="CobW/HypB/UreG_nucleotide-bd"/>
</dbReference>
<dbReference type="Proteomes" id="UP000229385">
    <property type="component" value="Unassembled WGS sequence"/>
</dbReference>
<evidence type="ECO:0000313" key="8">
    <source>
        <dbReference type="Proteomes" id="UP000229385"/>
    </source>
</evidence>
<sequence length="317" mass="35836">MNKKKIPVTLITGFLGAGKTTLLNNLLSQLHHEKIAVIINEFGEIGIDDKLILRTDEEIIEMNNGAICCAVRTDTIKVLLKLTERKDLHFDRVIIETTGLANPVPIARAFLDKPALSERYEIDAIVTLVDATQITKQLKSAPETKTQIASADVILLNKIDLADERTVAVAKHDIKRINPLATIHLTRKSDLTLETLLSTKRDQTFIHEHTHEDETHDHDSDITSFVLTATEPLDLEKVSHWIGEFIMLNSANLLRYKGLLDIAGMDERFIFQGVHEHFENRKDRPWGTDERLSQVVIIGRNLDKEAFKESFRVLVAS</sequence>
<dbReference type="GO" id="GO:0016787">
    <property type="term" value="F:hydrolase activity"/>
    <property type="evidence" value="ECO:0007669"/>
    <property type="project" value="UniProtKB-KW"/>
</dbReference>
<evidence type="ECO:0000256" key="3">
    <source>
        <dbReference type="ARBA" id="ARBA00023186"/>
    </source>
</evidence>
<dbReference type="CDD" id="cd03112">
    <property type="entry name" value="CobW-like"/>
    <property type="match status" value="1"/>
</dbReference>
<dbReference type="GO" id="GO:0000166">
    <property type="term" value="F:nucleotide binding"/>
    <property type="evidence" value="ECO:0007669"/>
    <property type="project" value="UniProtKB-KW"/>
</dbReference>
<dbReference type="PANTHER" id="PTHR13748">
    <property type="entry name" value="COBW-RELATED"/>
    <property type="match status" value="1"/>
</dbReference>
<accession>A0A2M7XAV7</accession>
<evidence type="ECO:0000259" key="6">
    <source>
        <dbReference type="SMART" id="SM00833"/>
    </source>
</evidence>
<keyword evidence="1" id="KW-0547">Nucleotide-binding</keyword>
<dbReference type="InterPro" id="IPR027417">
    <property type="entry name" value="P-loop_NTPase"/>
</dbReference>
<dbReference type="InterPro" id="IPR036627">
    <property type="entry name" value="CobW-likC_sf"/>
</dbReference>
<comment type="caution">
    <text evidence="7">The sequence shown here is derived from an EMBL/GenBank/DDBJ whole genome shotgun (WGS) entry which is preliminary data.</text>
</comment>
<comment type="catalytic activity">
    <reaction evidence="5">
        <text>GTP + H2O = GDP + phosphate + H(+)</text>
        <dbReference type="Rhea" id="RHEA:19669"/>
        <dbReference type="ChEBI" id="CHEBI:15377"/>
        <dbReference type="ChEBI" id="CHEBI:15378"/>
        <dbReference type="ChEBI" id="CHEBI:37565"/>
        <dbReference type="ChEBI" id="CHEBI:43474"/>
        <dbReference type="ChEBI" id="CHEBI:58189"/>
    </reaction>
    <physiologicalReaction direction="left-to-right" evidence="5">
        <dbReference type="Rhea" id="RHEA:19670"/>
    </physiologicalReaction>
</comment>
<feature type="domain" description="CobW C-terminal" evidence="6">
    <location>
        <begin position="222"/>
        <end position="315"/>
    </location>
</feature>
<organism evidence="7 8">
    <name type="scientific">Candidatus Uhrbacteria bacterium CG_4_9_14_3_um_filter_50_9</name>
    <dbReference type="NCBI Taxonomy" id="1975035"/>
    <lineage>
        <taxon>Bacteria</taxon>
        <taxon>Candidatus Uhriibacteriota</taxon>
    </lineage>
</organism>
<keyword evidence="2" id="KW-0378">Hydrolase</keyword>
<evidence type="ECO:0000256" key="5">
    <source>
        <dbReference type="ARBA" id="ARBA00049117"/>
    </source>
</evidence>
<evidence type="ECO:0000256" key="4">
    <source>
        <dbReference type="ARBA" id="ARBA00034320"/>
    </source>
</evidence>
<dbReference type="Gene3D" id="3.40.50.300">
    <property type="entry name" value="P-loop containing nucleotide triphosphate hydrolases"/>
    <property type="match status" value="1"/>
</dbReference>
<dbReference type="PANTHER" id="PTHR13748:SF62">
    <property type="entry name" value="COBW DOMAIN-CONTAINING PROTEIN"/>
    <property type="match status" value="1"/>
</dbReference>